<dbReference type="InterPro" id="IPR054823">
    <property type="entry name" value="DsrP-like"/>
</dbReference>
<comment type="similarity">
    <text evidence="2">Belongs to the NrfD family.</text>
</comment>
<keyword evidence="5 7" id="KW-1133">Transmembrane helix</keyword>
<evidence type="ECO:0000256" key="1">
    <source>
        <dbReference type="ARBA" id="ARBA00004651"/>
    </source>
</evidence>
<proteinExistence type="inferred from homology"/>
<comment type="caution">
    <text evidence="8">The sequence shown here is derived from an EMBL/GenBank/DDBJ whole genome shotgun (WGS) entry which is preliminary data.</text>
</comment>
<keyword evidence="3" id="KW-1003">Cell membrane</keyword>
<dbReference type="AlphaFoldDB" id="A0A6N6N2B3"/>
<dbReference type="NCBIfam" id="NF045798">
    <property type="entry name" value="DsrP"/>
    <property type="match status" value="1"/>
</dbReference>
<dbReference type="RefSeq" id="WP_151150809.1">
    <property type="nucleotide sequence ID" value="NZ_WAIE01000003.1"/>
</dbReference>
<reference evidence="8 9" key="1">
    <citation type="journal article" date="2017" name="Int. J. Syst. Evol. Microbiol.">
        <title>Desulfovibrio senegalensis sp. nov., a mesophilic sulfate reducer isolated from marine sediment.</title>
        <authorList>
            <person name="Thioye A."/>
            <person name="Gam Z.B.A."/>
            <person name="Mbengue M."/>
            <person name="Cayol J.L."/>
            <person name="Joseph-Bartoli M."/>
            <person name="Toure-Kane C."/>
            <person name="Labat M."/>
        </authorList>
    </citation>
    <scope>NUCLEOTIDE SEQUENCE [LARGE SCALE GENOMIC DNA]</scope>
    <source>
        <strain evidence="8 9">DSM 101509</strain>
    </source>
</reference>
<feature type="transmembrane region" description="Helical" evidence="7">
    <location>
        <begin position="51"/>
        <end position="74"/>
    </location>
</feature>
<feature type="transmembrane region" description="Helical" evidence="7">
    <location>
        <begin position="86"/>
        <end position="105"/>
    </location>
</feature>
<evidence type="ECO:0000256" key="6">
    <source>
        <dbReference type="ARBA" id="ARBA00023136"/>
    </source>
</evidence>
<feature type="transmembrane region" description="Helical" evidence="7">
    <location>
        <begin position="195"/>
        <end position="219"/>
    </location>
</feature>
<evidence type="ECO:0000256" key="3">
    <source>
        <dbReference type="ARBA" id="ARBA00022475"/>
    </source>
</evidence>
<evidence type="ECO:0000313" key="8">
    <source>
        <dbReference type="EMBL" id="KAB1441717.1"/>
    </source>
</evidence>
<feature type="transmembrane region" description="Helical" evidence="7">
    <location>
        <begin position="283"/>
        <end position="302"/>
    </location>
</feature>
<feature type="transmembrane region" description="Helical" evidence="7">
    <location>
        <begin position="160"/>
        <end position="183"/>
    </location>
</feature>
<dbReference type="Pfam" id="PF03916">
    <property type="entry name" value="NrfD"/>
    <property type="match status" value="1"/>
</dbReference>
<dbReference type="Proteomes" id="UP000438699">
    <property type="component" value="Unassembled WGS sequence"/>
</dbReference>
<accession>A0A6N6N2B3</accession>
<dbReference type="EMBL" id="WAIE01000003">
    <property type="protein sequence ID" value="KAB1441717.1"/>
    <property type="molecule type" value="Genomic_DNA"/>
</dbReference>
<protein>
    <submittedName>
        <fullName evidence="8">Menaquinol oxidoreductase</fullName>
    </submittedName>
</protein>
<feature type="transmembrane region" description="Helical" evidence="7">
    <location>
        <begin position="125"/>
        <end position="148"/>
    </location>
</feature>
<comment type="subcellular location">
    <subcellularLocation>
        <location evidence="1">Cell membrane</location>
        <topology evidence="1">Multi-pass membrane protein</topology>
    </subcellularLocation>
</comment>
<feature type="transmembrane region" description="Helical" evidence="7">
    <location>
        <begin position="355"/>
        <end position="373"/>
    </location>
</feature>
<evidence type="ECO:0000256" key="2">
    <source>
        <dbReference type="ARBA" id="ARBA00008929"/>
    </source>
</evidence>
<organism evidence="8 9">
    <name type="scientific">Pseudodesulfovibrio senegalensis</name>
    <dbReference type="NCBI Taxonomy" id="1721087"/>
    <lineage>
        <taxon>Bacteria</taxon>
        <taxon>Pseudomonadati</taxon>
        <taxon>Thermodesulfobacteriota</taxon>
        <taxon>Desulfovibrionia</taxon>
        <taxon>Desulfovibrionales</taxon>
        <taxon>Desulfovibrionaceae</taxon>
    </lineage>
</organism>
<dbReference type="OrthoDB" id="9768846at2"/>
<dbReference type="PANTHER" id="PTHR43044">
    <property type="match status" value="1"/>
</dbReference>
<dbReference type="PANTHER" id="PTHR43044:SF2">
    <property type="entry name" value="POLYSULPHIDE REDUCTASE NRFD"/>
    <property type="match status" value="1"/>
</dbReference>
<dbReference type="InterPro" id="IPR005614">
    <property type="entry name" value="NrfD-like"/>
</dbReference>
<dbReference type="GO" id="GO:0005886">
    <property type="term" value="C:plasma membrane"/>
    <property type="evidence" value="ECO:0007669"/>
    <property type="project" value="UniProtKB-SubCell"/>
</dbReference>
<name>A0A6N6N2B3_9BACT</name>
<evidence type="ECO:0000256" key="7">
    <source>
        <dbReference type="SAM" id="Phobius"/>
    </source>
</evidence>
<feature type="transmembrane region" description="Helical" evidence="7">
    <location>
        <begin position="314"/>
        <end position="335"/>
    </location>
</feature>
<evidence type="ECO:0000256" key="4">
    <source>
        <dbReference type="ARBA" id="ARBA00022692"/>
    </source>
</evidence>
<dbReference type="Gene3D" id="1.20.1630.10">
    <property type="entry name" value="Formate dehydrogenase/DMSO reductase domain"/>
    <property type="match status" value="1"/>
</dbReference>
<sequence length="421" mass="47037">MLERALKGSPRYWAWIGFLLVIIGAGALVWINQLTVGLKITGMNRDVSWGFYIAQFTYLVGLAASGVMIVLPYYFHKYKPNKHMVIFGEFMAIAACIMCLLFIIVDIGQPQRMMNMIFHPTPNSILFWDMIVLNGYLFLNLMCGWVCLEHDRMHLPHPKWVKPFIIISIVWAFSIHTVTAFLYQGLPGRHYWLTAILAARFLASAFCSGPAILLLVLKITEKVTTFKMPRRAVATLTKIIAYAMVVNMFFFLLEVFTSFYSNLPGHMHPIVYLFSGAHGHHELVPWMWTFIAFAAISLALLIPPKLRNNQKILPWALVILVIATWIDKGLGLLIGGFNPTPFDTITPYWPTGKELMVSAMIYASGALVVTILFKIATSVKEELGDSQALPCGCSTEDDDCDCGSVAETEEAPAAEAAEATA</sequence>
<feature type="transmembrane region" description="Helical" evidence="7">
    <location>
        <begin position="12"/>
        <end position="31"/>
    </location>
</feature>
<evidence type="ECO:0000313" key="9">
    <source>
        <dbReference type="Proteomes" id="UP000438699"/>
    </source>
</evidence>
<keyword evidence="4 7" id="KW-0812">Transmembrane</keyword>
<feature type="transmembrane region" description="Helical" evidence="7">
    <location>
        <begin position="239"/>
        <end position="263"/>
    </location>
</feature>
<keyword evidence="6 7" id="KW-0472">Membrane</keyword>
<keyword evidence="9" id="KW-1185">Reference proteome</keyword>
<evidence type="ECO:0000256" key="5">
    <source>
        <dbReference type="ARBA" id="ARBA00022989"/>
    </source>
</evidence>
<gene>
    <name evidence="8" type="ORF">F8A88_08975</name>
</gene>